<dbReference type="SUPFAM" id="SSF54611">
    <property type="entry name" value="SecB-like"/>
    <property type="match status" value="1"/>
</dbReference>
<evidence type="ECO:0000313" key="2">
    <source>
        <dbReference type="Proteomes" id="UP000032254"/>
    </source>
</evidence>
<dbReference type="Proteomes" id="UP000032254">
    <property type="component" value="Unassembled WGS sequence"/>
</dbReference>
<organism evidence="1 2">
    <name type="scientific">Micromonospora haikouensis</name>
    <dbReference type="NCBI Taxonomy" id="686309"/>
    <lineage>
        <taxon>Bacteria</taxon>
        <taxon>Bacillati</taxon>
        <taxon>Actinomycetota</taxon>
        <taxon>Actinomycetes</taxon>
        <taxon>Micromonosporales</taxon>
        <taxon>Micromonosporaceae</taxon>
        <taxon>Micromonospora</taxon>
    </lineage>
</organism>
<dbReference type="AlphaFoldDB" id="A0A0D0VV52"/>
<accession>A0A0D0VV52</accession>
<dbReference type="EMBL" id="JXSX01000001">
    <property type="protein sequence ID" value="KIR64568.1"/>
    <property type="molecule type" value="Genomic_DNA"/>
</dbReference>
<proteinExistence type="predicted"/>
<dbReference type="PATRIC" id="fig|47853.6.peg.556"/>
<dbReference type="GeneID" id="301303067"/>
<dbReference type="OrthoDB" id="5197361at2"/>
<dbReference type="Gene3D" id="3.10.420.10">
    <property type="entry name" value="SecB-like"/>
    <property type="match status" value="1"/>
</dbReference>
<gene>
    <name evidence="1" type="ORF">TK50_02595</name>
</gene>
<sequence>MSETRSDEELFEQADELIRQLELVSVTFDRAAGEIRNRSAPDIPSGQDVPTHVTLMLAHRFDEEGLTFKHDAKVAIGGSDEDADDAAAIVEASIVVQFRAESPLVPDHERALALGQTHSHRVMYPYLRELVQSMLARLGVSGATLGLFKAVG</sequence>
<keyword evidence="2" id="KW-1185">Reference proteome</keyword>
<evidence type="ECO:0000313" key="1">
    <source>
        <dbReference type="EMBL" id="KIR64568.1"/>
    </source>
</evidence>
<dbReference type="InterPro" id="IPR035958">
    <property type="entry name" value="SecB-like_sf"/>
</dbReference>
<protein>
    <submittedName>
        <fullName evidence="1">Uncharacterized protein</fullName>
    </submittedName>
</protein>
<reference evidence="1 2" key="1">
    <citation type="submission" date="2015-01" db="EMBL/GenBank/DDBJ databases">
        <title>Sequencing and annotation of Micromonospora carbonacea strain JXNU-1 genome.</title>
        <authorList>
            <person name="Long Z."/>
            <person name="Huang Y."/>
            <person name="Jiang Y."/>
        </authorList>
    </citation>
    <scope>NUCLEOTIDE SEQUENCE [LARGE SCALE GENOMIC DNA]</scope>
    <source>
        <strain evidence="1 2">JXNU-1</strain>
    </source>
</reference>
<comment type="caution">
    <text evidence="1">The sequence shown here is derived from an EMBL/GenBank/DDBJ whole genome shotgun (WGS) entry which is preliminary data.</text>
</comment>
<dbReference type="RefSeq" id="WP_043961237.1">
    <property type="nucleotide sequence ID" value="NZ_JBEZEN010000001.1"/>
</dbReference>
<name>A0A0D0VV52_9ACTN</name>